<name>A0ABQ8TWQ9_PERAM</name>
<keyword evidence="2" id="KW-1185">Reference proteome</keyword>
<sequence length="76" mass="8575">MSCVEILVRAYCRRIVGRWANKTEASRTEQIVLHDVPSCGRPTAASSPSMLKRPHAIIRRDRSITNRQLARELSAS</sequence>
<dbReference type="Proteomes" id="UP001148838">
    <property type="component" value="Unassembled WGS sequence"/>
</dbReference>
<proteinExistence type="predicted"/>
<reference evidence="1 2" key="1">
    <citation type="journal article" date="2022" name="Allergy">
        <title>Genome assembly and annotation of Periplaneta americana reveal a comprehensive cockroach allergen profile.</title>
        <authorList>
            <person name="Wang L."/>
            <person name="Xiong Q."/>
            <person name="Saelim N."/>
            <person name="Wang L."/>
            <person name="Nong W."/>
            <person name="Wan A.T."/>
            <person name="Shi M."/>
            <person name="Liu X."/>
            <person name="Cao Q."/>
            <person name="Hui J.H.L."/>
            <person name="Sookrung N."/>
            <person name="Leung T.F."/>
            <person name="Tungtrongchitr A."/>
            <person name="Tsui S.K.W."/>
        </authorList>
    </citation>
    <scope>NUCLEOTIDE SEQUENCE [LARGE SCALE GENOMIC DNA]</scope>
    <source>
        <strain evidence="1">PWHHKU_190912</strain>
    </source>
</reference>
<evidence type="ECO:0000313" key="1">
    <source>
        <dbReference type="EMBL" id="KAJ4451119.1"/>
    </source>
</evidence>
<comment type="caution">
    <text evidence="1">The sequence shown here is derived from an EMBL/GenBank/DDBJ whole genome shotgun (WGS) entry which is preliminary data.</text>
</comment>
<organism evidence="1 2">
    <name type="scientific">Periplaneta americana</name>
    <name type="common">American cockroach</name>
    <name type="synonym">Blatta americana</name>
    <dbReference type="NCBI Taxonomy" id="6978"/>
    <lineage>
        <taxon>Eukaryota</taxon>
        <taxon>Metazoa</taxon>
        <taxon>Ecdysozoa</taxon>
        <taxon>Arthropoda</taxon>
        <taxon>Hexapoda</taxon>
        <taxon>Insecta</taxon>
        <taxon>Pterygota</taxon>
        <taxon>Neoptera</taxon>
        <taxon>Polyneoptera</taxon>
        <taxon>Dictyoptera</taxon>
        <taxon>Blattodea</taxon>
        <taxon>Blattoidea</taxon>
        <taxon>Blattidae</taxon>
        <taxon>Blattinae</taxon>
        <taxon>Periplaneta</taxon>
    </lineage>
</organism>
<dbReference type="EMBL" id="JAJSOF020000001">
    <property type="protein sequence ID" value="KAJ4451119.1"/>
    <property type="molecule type" value="Genomic_DNA"/>
</dbReference>
<protein>
    <submittedName>
        <fullName evidence="1">Uncharacterized protein</fullName>
    </submittedName>
</protein>
<evidence type="ECO:0000313" key="2">
    <source>
        <dbReference type="Proteomes" id="UP001148838"/>
    </source>
</evidence>
<accession>A0ABQ8TWQ9</accession>
<gene>
    <name evidence="1" type="ORF">ANN_02559</name>
</gene>